<evidence type="ECO:0000256" key="7">
    <source>
        <dbReference type="RuleBase" id="RU363069"/>
    </source>
</evidence>
<dbReference type="PANTHER" id="PTHR30337:SF0">
    <property type="entry name" value="NUCLEASE SBCCD SUBUNIT D"/>
    <property type="match status" value="1"/>
</dbReference>
<dbReference type="GO" id="GO:0008408">
    <property type="term" value="F:3'-5' exonuclease activity"/>
    <property type="evidence" value="ECO:0007669"/>
    <property type="project" value="InterPro"/>
</dbReference>
<dbReference type="GO" id="GO:0004519">
    <property type="term" value="F:endonuclease activity"/>
    <property type="evidence" value="ECO:0007669"/>
    <property type="project" value="UniProtKB-KW"/>
</dbReference>
<organism evidence="10 11">
    <name type="scientific">Desulfuromusa kysingii</name>
    <dbReference type="NCBI Taxonomy" id="37625"/>
    <lineage>
        <taxon>Bacteria</taxon>
        <taxon>Pseudomonadati</taxon>
        <taxon>Thermodesulfobacteriota</taxon>
        <taxon>Desulfuromonadia</taxon>
        <taxon>Desulfuromonadales</taxon>
        <taxon>Geopsychrobacteraceae</taxon>
        <taxon>Desulfuromusa</taxon>
    </lineage>
</organism>
<keyword evidence="11" id="KW-1185">Reference proteome</keyword>
<gene>
    <name evidence="7" type="primary">sbcD</name>
    <name evidence="10" type="ORF">SAMN05660420_02197</name>
</gene>
<dbReference type="InterPro" id="IPR004593">
    <property type="entry name" value="SbcD"/>
</dbReference>
<dbReference type="GO" id="GO:0006310">
    <property type="term" value="P:DNA recombination"/>
    <property type="evidence" value="ECO:0007669"/>
    <property type="project" value="UniProtKB-KW"/>
</dbReference>
<dbReference type="InterPro" id="IPR026843">
    <property type="entry name" value="SbcD_C"/>
</dbReference>
<dbReference type="SUPFAM" id="SSF56300">
    <property type="entry name" value="Metallo-dependent phosphatases"/>
    <property type="match status" value="1"/>
</dbReference>
<keyword evidence="4 7" id="KW-0540">Nuclease</keyword>
<dbReference type="OrthoDB" id="9773856at2"/>
<evidence type="ECO:0000256" key="2">
    <source>
        <dbReference type="ARBA" id="ARBA00011322"/>
    </source>
</evidence>
<dbReference type="InterPro" id="IPR041796">
    <property type="entry name" value="Mre11_N"/>
</dbReference>
<evidence type="ECO:0000256" key="4">
    <source>
        <dbReference type="ARBA" id="ARBA00022722"/>
    </source>
</evidence>
<dbReference type="RefSeq" id="WP_092348201.1">
    <property type="nucleotide sequence ID" value="NZ_FNQN01000006.1"/>
</dbReference>
<evidence type="ECO:0000259" key="8">
    <source>
        <dbReference type="Pfam" id="PF00149"/>
    </source>
</evidence>
<dbReference type="Gene3D" id="3.60.21.10">
    <property type="match status" value="1"/>
</dbReference>
<dbReference type="Proteomes" id="UP000199409">
    <property type="component" value="Unassembled WGS sequence"/>
</dbReference>
<evidence type="ECO:0000313" key="11">
    <source>
        <dbReference type="Proteomes" id="UP000199409"/>
    </source>
</evidence>
<sequence>MRILHTADWHLGRIFNKRYLTEDQRHILNQLESYLEKTPPDVLIIAGDIYDRSIPPEEAVNLLDNFLSRVVLQLKIPTILVGGNHDGQERMNFGSRLMQDAGLYVVGSISLQPVQICIDDNDGPVYFYPIPYATPIGCREIFPDDEIKTHHDGMERLIETIHQIHPVKERKVLITHAFVAGGESSDSERMLGVGGATDVSSSLFKEFDYVALGHLHRPQRAGADNIRYSGSLLKYSFSEAEHQKGMTLVTLDADGFVDYQLINFTPLRDVRKIEGNFLDLLESGKIHPSEDYLQIILLDKGAILDPLSRLREFYPNILEVRRKILDAATMPQAPSQQSDFKARSLEDLFADFYSQVTDEDLTGEQAQVFAKVVNTDKSNLGGN</sequence>
<dbReference type="EMBL" id="FNQN01000006">
    <property type="protein sequence ID" value="SEA47225.1"/>
    <property type="molecule type" value="Genomic_DNA"/>
</dbReference>
<keyword evidence="6 7" id="KW-0269">Exonuclease</keyword>
<dbReference type="GO" id="GO:0006260">
    <property type="term" value="P:DNA replication"/>
    <property type="evidence" value="ECO:0007669"/>
    <property type="project" value="UniProtKB-KW"/>
</dbReference>
<dbReference type="AlphaFoldDB" id="A0A1H4BG85"/>
<keyword evidence="7" id="KW-0233">DNA recombination</keyword>
<name>A0A1H4BG85_9BACT</name>
<accession>A0A1H4BG85</accession>
<evidence type="ECO:0000259" key="9">
    <source>
        <dbReference type="Pfam" id="PF12320"/>
    </source>
</evidence>
<keyword evidence="7" id="KW-0235">DNA replication</keyword>
<evidence type="ECO:0000256" key="1">
    <source>
        <dbReference type="ARBA" id="ARBA00010555"/>
    </source>
</evidence>
<proteinExistence type="inferred from homology"/>
<keyword evidence="7" id="KW-0255">Endonuclease</keyword>
<dbReference type="InterPro" id="IPR004843">
    <property type="entry name" value="Calcineurin-like_PHP"/>
</dbReference>
<evidence type="ECO:0000256" key="6">
    <source>
        <dbReference type="ARBA" id="ARBA00022839"/>
    </source>
</evidence>
<comment type="similarity">
    <text evidence="1 7">Belongs to the SbcD family.</text>
</comment>
<feature type="domain" description="Calcineurin-like phosphoesterase" evidence="8">
    <location>
        <begin position="1"/>
        <end position="218"/>
    </location>
</feature>
<protein>
    <recommendedName>
        <fullName evidence="3 7">Nuclease SbcCD subunit D</fullName>
    </recommendedName>
</protein>
<dbReference type="PANTHER" id="PTHR30337">
    <property type="entry name" value="COMPONENT OF ATP-DEPENDENT DSDNA EXONUCLEASE"/>
    <property type="match status" value="1"/>
</dbReference>
<dbReference type="Pfam" id="PF00149">
    <property type="entry name" value="Metallophos"/>
    <property type="match status" value="1"/>
</dbReference>
<feature type="domain" description="Nuclease SbcCD subunit D C-terminal" evidence="9">
    <location>
        <begin position="266"/>
        <end position="356"/>
    </location>
</feature>
<evidence type="ECO:0000256" key="3">
    <source>
        <dbReference type="ARBA" id="ARBA00013365"/>
    </source>
</evidence>
<evidence type="ECO:0000256" key="5">
    <source>
        <dbReference type="ARBA" id="ARBA00022801"/>
    </source>
</evidence>
<dbReference type="CDD" id="cd00840">
    <property type="entry name" value="MPP_Mre11_N"/>
    <property type="match status" value="1"/>
</dbReference>
<dbReference type="InterPro" id="IPR029052">
    <property type="entry name" value="Metallo-depent_PP-like"/>
</dbReference>
<comment type="subunit">
    <text evidence="2 7">Heterodimer of SbcC and SbcD.</text>
</comment>
<comment type="function">
    <text evidence="7">SbcCD cleaves DNA hairpin structures. These structures can inhibit DNA replication and are intermediates in certain DNA recombination reactions. The complex acts as a 3'-&gt;5' double strand exonuclease that can open hairpins. It also has a 5' single-strand endonuclease activity.</text>
</comment>
<dbReference type="STRING" id="37625.SAMN05660420_02197"/>
<dbReference type="NCBIfam" id="TIGR00619">
    <property type="entry name" value="sbcd"/>
    <property type="match status" value="1"/>
</dbReference>
<keyword evidence="5 7" id="KW-0378">Hydrolase</keyword>
<dbReference type="Pfam" id="PF12320">
    <property type="entry name" value="SbcD_C"/>
    <property type="match status" value="1"/>
</dbReference>
<dbReference type="InterPro" id="IPR050535">
    <property type="entry name" value="DNA_Repair-Maintenance_Comp"/>
</dbReference>
<reference evidence="10 11" key="1">
    <citation type="submission" date="2016-10" db="EMBL/GenBank/DDBJ databases">
        <authorList>
            <person name="de Groot N.N."/>
        </authorList>
    </citation>
    <scope>NUCLEOTIDE SEQUENCE [LARGE SCALE GENOMIC DNA]</scope>
    <source>
        <strain evidence="10 11">DSM 7343</strain>
    </source>
</reference>
<evidence type="ECO:0000313" key="10">
    <source>
        <dbReference type="EMBL" id="SEA47225.1"/>
    </source>
</evidence>